<dbReference type="KEGG" id="pcz:PCL1606_35640"/>
<dbReference type="GO" id="GO:0005524">
    <property type="term" value="F:ATP binding"/>
    <property type="evidence" value="ECO:0007669"/>
    <property type="project" value="UniProtKB-UniRule"/>
</dbReference>
<dbReference type="SUPFAM" id="SSF52540">
    <property type="entry name" value="P-loop containing nucleoside triphosphate hydrolases"/>
    <property type="match status" value="1"/>
</dbReference>
<dbReference type="NCBIfam" id="TIGR00455">
    <property type="entry name" value="apsK"/>
    <property type="match status" value="1"/>
</dbReference>
<gene>
    <name evidence="14" type="primary">cysC</name>
    <name evidence="17" type="ORF">PCL1606_35640</name>
</gene>
<evidence type="ECO:0000256" key="14">
    <source>
        <dbReference type="HAMAP-Rule" id="MF_00065"/>
    </source>
</evidence>
<keyword evidence="10 14" id="KW-0067">ATP-binding</keyword>
<dbReference type="CDD" id="cd02027">
    <property type="entry name" value="APSK"/>
    <property type="match status" value="1"/>
</dbReference>
<dbReference type="PANTHER" id="PTHR11055:SF63">
    <property type="entry name" value="ADENYLYL-SULFATE KINASE 1, CHLOROPLASTIC"/>
    <property type="match status" value="1"/>
</dbReference>
<accession>A0A0D5Y1U2</accession>
<comment type="similarity">
    <text evidence="4 14 15">Belongs to the APS kinase family.</text>
</comment>
<dbReference type="HAMAP" id="MF_00065">
    <property type="entry name" value="Adenylyl_sulf_kinase"/>
    <property type="match status" value="1"/>
</dbReference>
<evidence type="ECO:0000313" key="17">
    <source>
        <dbReference type="EMBL" id="AKA25015.1"/>
    </source>
</evidence>
<dbReference type="Gene3D" id="3.40.50.300">
    <property type="entry name" value="P-loop containing nucleotide triphosphate hydrolases"/>
    <property type="match status" value="1"/>
</dbReference>
<evidence type="ECO:0000256" key="15">
    <source>
        <dbReference type="RuleBase" id="RU004347"/>
    </source>
</evidence>
<comment type="pathway">
    <text evidence="3 14 15">Sulfur metabolism; hydrogen sulfide biosynthesis; sulfite from sulfate: step 2/3.</text>
</comment>
<evidence type="ECO:0000256" key="13">
    <source>
        <dbReference type="ARBA" id="ARBA00031464"/>
    </source>
</evidence>
<feature type="domain" description="APS kinase" evidence="16">
    <location>
        <begin position="32"/>
        <end position="180"/>
    </location>
</feature>
<evidence type="ECO:0000256" key="9">
    <source>
        <dbReference type="ARBA" id="ARBA00022777"/>
    </source>
</evidence>
<dbReference type="EMBL" id="CP011110">
    <property type="protein sequence ID" value="AKA25015.1"/>
    <property type="molecule type" value="Genomic_DNA"/>
</dbReference>
<evidence type="ECO:0000256" key="6">
    <source>
        <dbReference type="ARBA" id="ARBA00018163"/>
    </source>
</evidence>
<organism evidence="17 18">
    <name type="scientific">Pseudomonas chlororaphis</name>
    <dbReference type="NCBI Taxonomy" id="587753"/>
    <lineage>
        <taxon>Bacteria</taxon>
        <taxon>Pseudomonadati</taxon>
        <taxon>Pseudomonadota</taxon>
        <taxon>Gammaproteobacteria</taxon>
        <taxon>Pseudomonadales</taxon>
        <taxon>Pseudomonadaceae</taxon>
        <taxon>Pseudomonas</taxon>
    </lineage>
</organism>
<proteinExistence type="inferred from homology"/>
<dbReference type="InterPro" id="IPR059117">
    <property type="entry name" value="APS_kinase_dom"/>
</dbReference>
<evidence type="ECO:0000256" key="10">
    <source>
        <dbReference type="ARBA" id="ARBA00022840"/>
    </source>
</evidence>
<dbReference type="RefSeq" id="WP_413814076.1">
    <property type="nucleotide sequence ID" value="NZ_CP011110.1"/>
</dbReference>
<name>A0A0D5Y1U2_9PSED</name>
<dbReference type="InterPro" id="IPR027417">
    <property type="entry name" value="P-loop_NTPase"/>
</dbReference>
<feature type="binding site" evidence="14">
    <location>
        <begin position="39"/>
        <end position="46"/>
    </location>
    <ligand>
        <name>ATP</name>
        <dbReference type="ChEBI" id="CHEBI:30616"/>
    </ligand>
</feature>
<dbReference type="NCBIfam" id="NF003013">
    <property type="entry name" value="PRK03846.1"/>
    <property type="match status" value="1"/>
</dbReference>
<evidence type="ECO:0000259" key="16">
    <source>
        <dbReference type="Pfam" id="PF01583"/>
    </source>
</evidence>
<evidence type="ECO:0000256" key="7">
    <source>
        <dbReference type="ARBA" id="ARBA00022679"/>
    </source>
</evidence>
<evidence type="ECO:0000256" key="12">
    <source>
        <dbReference type="ARBA" id="ARBA00031393"/>
    </source>
</evidence>
<dbReference type="GO" id="GO:0004020">
    <property type="term" value="F:adenylylsulfate kinase activity"/>
    <property type="evidence" value="ECO:0007669"/>
    <property type="project" value="UniProtKB-UniRule"/>
</dbReference>
<feature type="active site" description="Phosphoserine intermediate" evidence="14">
    <location>
        <position position="113"/>
    </location>
</feature>
<sequence length="208" mass="23185">MMADRQMLAQNLTWHGSSVTPEMRSLLSAQRPLTLWFTGLSAAGKSTLAFNLERLLVAKGIHCCVLDGDNVRHGLCRDLGFDSQGRTENIRRVAEVARLMNDAGLVVMAAFISPYRRDRELARSIIGEERFQEVHVSAPLHVCESRDPKGLYRKARRGELSGFTGIDDPYEVPDCPHVYLDTSRTPLPDCLERLSGLVAVRAHRDAQG</sequence>
<dbReference type="PATRIC" id="fig|587753.10.peg.3552"/>
<evidence type="ECO:0000256" key="2">
    <source>
        <dbReference type="ARBA" id="ARBA00002632"/>
    </source>
</evidence>
<dbReference type="Pfam" id="PF01583">
    <property type="entry name" value="APS_kinase"/>
    <property type="match status" value="1"/>
</dbReference>
<dbReference type="Proteomes" id="UP000032748">
    <property type="component" value="Chromosome"/>
</dbReference>
<dbReference type="InterPro" id="IPR002891">
    <property type="entry name" value="APS"/>
</dbReference>
<keyword evidence="9 14" id="KW-0418">Kinase</keyword>
<reference evidence="17 18" key="1">
    <citation type="journal article" date="2015" name="Mol. Plant Microbe Interact.">
        <title>Comparative Genomic Analysis of Pseudomonas chlororaphis PCL1606 Reveals New Insight into Antifungal Compounds Involved in Biocontrol.</title>
        <authorList>
            <person name="Calderon C.E."/>
            <person name="Ramos C."/>
            <person name="de Vicente A."/>
            <person name="Cazorla F.M."/>
        </authorList>
    </citation>
    <scope>NUCLEOTIDE SEQUENCE [LARGE SCALE GENOMIC DNA]</scope>
    <source>
        <strain evidence="17 18">PCL1606</strain>
    </source>
</reference>
<comment type="catalytic activity">
    <reaction evidence="1 14 15">
        <text>adenosine 5'-phosphosulfate + ATP = 3'-phosphoadenylyl sulfate + ADP + H(+)</text>
        <dbReference type="Rhea" id="RHEA:24152"/>
        <dbReference type="ChEBI" id="CHEBI:15378"/>
        <dbReference type="ChEBI" id="CHEBI:30616"/>
        <dbReference type="ChEBI" id="CHEBI:58243"/>
        <dbReference type="ChEBI" id="CHEBI:58339"/>
        <dbReference type="ChEBI" id="CHEBI:456216"/>
        <dbReference type="EC" id="2.7.1.25"/>
    </reaction>
</comment>
<evidence type="ECO:0000256" key="8">
    <source>
        <dbReference type="ARBA" id="ARBA00022741"/>
    </source>
</evidence>
<comment type="function">
    <text evidence="2 14 15">Catalyzes the synthesis of activated sulfate.</text>
</comment>
<dbReference type="GO" id="GO:0070814">
    <property type="term" value="P:hydrogen sulfide biosynthetic process"/>
    <property type="evidence" value="ECO:0007669"/>
    <property type="project" value="UniProtKB-UniRule"/>
</dbReference>
<keyword evidence="7 14" id="KW-0808">Transferase</keyword>
<keyword evidence="14" id="KW-0597">Phosphoprotein</keyword>
<dbReference type="EC" id="2.7.1.25" evidence="5 14"/>
<evidence type="ECO:0000256" key="5">
    <source>
        <dbReference type="ARBA" id="ARBA00012121"/>
    </source>
</evidence>
<dbReference type="GO" id="GO:0000103">
    <property type="term" value="P:sulfate assimilation"/>
    <property type="evidence" value="ECO:0007669"/>
    <property type="project" value="UniProtKB-UniRule"/>
</dbReference>
<protein>
    <recommendedName>
        <fullName evidence="6 14">Adenylyl-sulfate kinase</fullName>
        <ecNumber evidence="5 14">2.7.1.25</ecNumber>
    </recommendedName>
    <alternativeName>
        <fullName evidence="12 14">APS kinase</fullName>
    </alternativeName>
    <alternativeName>
        <fullName evidence="13 14">ATP adenosine-5'-phosphosulfate 3'-phosphotransferase</fullName>
    </alternativeName>
    <alternativeName>
        <fullName evidence="11 14">Adenosine-5'-phosphosulfate kinase</fullName>
    </alternativeName>
</protein>
<evidence type="ECO:0000256" key="4">
    <source>
        <dbReference type="ARBA" id="ARBA00007008"/>
    </source>
</evidence>
<dbReference type="PANTHER" id="PTHR11055">
    <property type="entry name" value="BIFUNCTIONAL 3'-PHOSPHOADENOSINE 5'-PHOSPHOSULFATE SYNTHASE"/>
    <property type="match status" value="1"/>
</dbReference>
<dbReference type="AlphaFoldDB" id="A0A0D5Y1U2"/>
<evidence type="ECO:0000256" key="11">
    <source>
        <dbReference type="ARBA" id="ARBA00029724"/>
    </source>
</evidence>
<keyword evidence="8 14" id="KW-0547">Nucleotide-binding</keyword>
<dbReference type="UniPathway" id="UPA00140">
    <property type="reaction ID" value="UER00205"/>
</dbReference>
<evidence type="ECO:0000313" key="18">
    <source>
        <dbReference type="Proteomes" id="UP000032748"/>
    </source>
</evidence>
<evidence type="ECO:0000256" key="1">
    <source>
        <dbReference type="ARBA" id="ARBA00001823"/>
    </source>
</evidence>
<evidence type="ECO:0000256" key="3">
    <source>
        <dbReference type="ARBA" id="ARBA00004806"/>
    </source>
</evidence>